<organism evidence="8 9">
    <name type="scientific">Ideonella margarita</name>
    <dbReference type="NCBI Taxonomy" id="2984191"/>
    <lineage>
        <taxon>Bacteria</taxon>
        <taxon>Pseudomonadati</taxon>
        <taxon>Pseudomonadota</taxon>
        <taxon>Betaproteobacteria</taxon>
        <taxon>Burkholderiales</taxon>
        <taxon>Sphaerotilaceae</taxon>
        <taxon>Ideonella</taxon>
    </lineage>
</organism>
<dbReference type="InterPro" id="IPR035965">
    <property type="entry name" value="PAS-like_dom_sf"/>
</dbReference>
<dbReference type="Gene3D" id="3.30.450.20">
    <property type="entry name" value="PAS domain"/>
    <property type="match status" value="1"/>
</dbReference>
<protein>
    <recommendedName>
        <fullName evidence="2">histidine kinase</fullName>
        <ecNumber evidence="2">2.7.13.3</ecNumber>
    </recommendedName>
</protein>
<dbReference type="PANTHER" id="PTHR43711:SF26">
    <property type="entry name" value="SENSOR HISTIDINE KINASE RCSC"/>
    <property type="match status" value="1"/>
</dbReference>
<dbReference type="Gene3D" id="1.10.287.130">
    <property type="match status" value="1"/>
</dbReference>
<evidence type="ECO:0000256" key="1">
    <source>
        <dbReference type="ARBA" id="ARBA00000085"/>
    </source>
</evidence>
<dbReference type="SMART" id="SM00388">
    <property type="entry name" value="HisKA"/>
    <property type="match status" value="1"/>
</dbReference>
<dbReference type="CDD" id="cd00130">
    <property type="entry name" value="PAS"/>
    <property type="match status" value="1"/>
</dbReference>
<dbReference type="PROSITE" id="PS50109">
    <property type="entry name" value="HIS_KIN"/>
    <property type="match status" value="1"/>
</dbReference>
<dbReference type="CDD" id="cd00082">
    <property type="entry name" value="HisKA"/>
    <property type="match status" value="1"/>
</dbReference>
<evidence type="ECO:0000256" key="6">
    <source>
        <dbReference type="ARBA" id="ARBA00023012"/>
    </source>
</evidence>
<keyword evidence="6" id="KW-0902">Two-component regulatory system</keyword>
<reference evidence="8 9" key="1">
    <citation type="submission" date="2024-04" db="EMBL/GenBank/DDBJ databases">
        <title>Novel species of the genus Ideonella isolated from streams.</title>
        <authorList>
            <person name="Lu H."/>
        </authorList>
    </citation>
    <scope>NUCLEOTIDE SEQUENCE [LARGE SCALE GENOMIC DNA]</scope>
    <source>
        <strain evidence="8 9">LYT19W</strain>
    </source>
</reference>
<dbReference type="RefSeq" id="WP_341397537.1">
    <property type="nucleotide sequence ID" value="NZ_JBBUTI010000002.1"/>
</dbReference>
<dbReference type="SUPFAM" id="SSF55785">
    <property type="entry name" value="PYP-like sensor domain (PAS domain)"/>
    <property type="match status" value="1"/>
</dbReference>
<dbReference type="InterPro" id="IPR013656">
    <property type="entry name" value="PAS_4"/>
</dbReference>
<proteinExistence type="predicted"/>
<dbReference type="Gene3D" id="3.30.565.10">
    <property type="entry name" value="Histidine kinase-like ATPase, C-terminal domain"/>
    <property type="match status" value="1"/>
</dbReference>
<dbReference type="SMART" id="SM00387">
    <property type="entry name" value="HATPase_c"/>
    <property type="match status" value="1"/>
</dbReference>
<dbReference type="EMBL" id="JBBUTI010000002">
    <property type="protein sequence ID" value="MEK8045373.1"/>
    <property type="molecule type" value="Genomic_DNA"/>
</dbReference>
<accession>A0ABU9C0K2</accession>
<dbReference type="Pfam" id="PF02518">
    <property type="entry name" value="HATPase_c"/>
    <property type="match status" value="1"/>
</dbReference>
<evidence type="ECO:0000259" key="7">
    <source>
        <dbReference type="PROSITE" id="PS50109"/>
    </source>
</evidence>
<dbReference type="InterPro" id="IPR050736">
    <property type="entry name" value="Sensor_HK_Regulatory"/>
</dbReference>
<dbReference type="NCBIfam" id="TIGR00229">
    <property type="entry name" value="sensory_box"/>
    <property type="match status" value="1"/>
</dbReference>
<evidence type="ECO:0000313" key="8">
    <source>
        <dbReference type="EMBL" id="MEK8045373.1"/>
    </source>
</evidence>
<comment type="caution">
    <text evidence="8">The sequence shown here is derived from an EMBL/GenBank/DDBJ whole genome shotgun (WGS) entry which is preliminary data.</text>
</comment>
<dbReference type="InterPro" id="IPR003594">
    <property type="entry name" value="HATPase_dom"/>
</dbReference>
<dbReference type="InterPro" id="IPR036097">
    <property type="entry name" value="HisK_dim/P_sf"/>
</dbReference>
<dbReference type="Proteomes" id="UP001379945">
    <property type="component" value="Unassembled WGS sequence"/>
</dbReference>
<evidence type="ECO:0000256" key="2">
    <source>
        <dbReference type="ARBA" id="ARBA00012438"/>
    </source>
</evidence>
<dbReference type="PRINTS" id="PR00344">
    <property type="entry name" value="BCTRLSENSOR"/>
</dbReference>
<dbReference type="SUPFAM" id="SSF55874">
    <property type="entry name" value="ATPase domain of HSP90 chaperone/DNA topoisomerase II/histidine kinase"/>
    <property type="match status" value="1"/>
</dbReference>
<dbReference type="InterPro" id="IPR000014">
    <property type="entry name" value="PAS"/>
</dbReference>
<keyword evidence="9" id="KW-1185">Reference proteome</keyword>
<keyword evidence="5" id="KW-0418">Kinase</keyword>
<gene>
    <name evidence="8" type="ORF">AACH00_03320</name>
</gene>
<evidence type="ECO:0000256" key="5">
    <source>
        <dbReference type="ARBA" id="ARBA00022777"/>
    </source>
</evidence>
<dbReference type="InterPro" id="IPR003661">
    <property type="entry name" value="HisK_dim/P_dom"/>
</dbReference>
<dbReference type="InterPro" id="IPR036890">
    <property type="entry name" value="HATPase_C_sf"/>
</dbReference>
<dbReference type="GO" id="GO:0005524">
    <property type="term" value="F:ATP binding"/>
    <property type="evidence" value="ECO:0007669"/>
    <property type="project" value="UniProtKB-KW"/>
</dbReference>
<dbReference type="Pfam" id="PF00512">
    <property type="entry name" value="HisKA"/>
    <property type="match status" value="1"/>
</dbReference>
<dbReference type="PANTHER" id="PTHR43711">
    <property type="entry name" value="TWO-COMPONENT HISTIDINE KINASE"/>
    <property type="match status" value="1"/>
</dbReference>
<feature type="domain" description="Histidine kinase" evidence="7">
    <location>
        <begin position="280"/>
        <end position="490"/>
    </location>
</feature>
<keyword evidence="4" id="KW-0808">Transferase</keyword>
<dbReference type="Pfam" id="PF08448">
    <property type="entry name" value="PAS_4"/>
    <property type="match status" value="1"/>
</dbReference>
<dbReference type="SUPFAM" id="SSF47384">
    <property type="entry name" value="Homodimeric domain of signal transducing histidine kinase"/>
    <property type="match status" value="1"/>
</dbReference>
<dbReference type="EC" id="2.7.13.3" evidence="2"/>
<keyword evidence="8" id="KW-0547">Nucleotide-binding</keyword>
<evidence type="ECO:0000313" key="9">
    <source>
        <dbReference type="Proteomes" id="UP001379945"/>
    </source>
</evidence>
<sequence length="494" mass="53136">MSFLKSSTAPVLAMDTALPLMRNALEHAMALIDTVGPSEGDPFHVVQQLELVADLLRQQGSASMREGADLLSHALVVPRHQQTELWRYGLLMTLQRLAGQLPADDVSTDNVRPAVRHPSSTTDAAHTAAFGIERGLTRAFMAGSEGMLLASPDGRIHHANHTAEQLLGWAPGALNGVSLWSLMTADVQVRWQPAGVDALAAGASHPLVARNAVMPLKRADGSVLMAYGLVQHLPPHGQEPGMVFASFHDHTEAIAQLEDLRRAALRAEAAQRAGQGALSQVSHELRTPLHAVLAFASLVENQVTDARQREHMAQILRAGRHMLALANDLLDVARLESGHLPIKLQPVNVAQQVSQCFQMLGPAAEGHPLLMYVPDTVSVVADGTRLKQVLLNLLSNALRHNRAPGHVEVHAWQTGGRCRIAVSDAGTGLPEGAQDRLFQPFARLHNSHDQGTGLGLHISRELVQRMGGEIGVNSVPGEGCCFWVDLPMPTPLHA</sequence>
<comment type="catalytic activity">
    <reaction evidence="1">
        <text>ATP + protein L-histidine = ADP + protein N-phospho-L-histidine.</text>
        <dbReference type="EC" id="2.7.13.3"/>
    </reaction>
</comment>
<dbReference type="InterPro" id="IPR004358">
    <property type="entry name" value="Sig_transdc_His_kin-like_C"/>
</dbReference>
<name>A0ABU9C0K2_9BURK</name>
<evidence type="ECO:0000256" key="3">
    <source>
        <dbReference type="ARBA" id="ARBA00022553"/>
    </source>
</evidence>
<evidence type="ECO:0000256" key="4">
    <source>
        <dbReference type="ARBA" id="ARBA00022679"/>
    </source>
</evidence>
<keyword evidence="3" id="KW-0597">Phosphoprotein</keyword>
<dbReference type="InterPro" id="IPR005467">
    <property type="entry name" value="His_kinase_dom"/>
</dbReference>
<keyword evidence="8" id="KW-0067">ATP-binding</keyword>